<dbReference type="Gene3D" id="3.40.50.2300">
    <property type="match status" value="1"/>
</dbReference>
<dbReference type="EMBL" id="BBMN01000022">
    <property type="protein sequence ID" value="GAL08179.1"/>
    <property type="molecule type" value="Genomic_DNA"/>
</dbReference>
<keyword evidence="1" id="KW-0597">Phosphoprotein</keyword>
<dbReference type="GO" id="GO:0000160">
    <property type="term" value="P:phosphorelay signal transduction system"/>
    <property type="evidence" value="ECO:0007669"/>
    <property type="project" value="InterPro"/>
</dbReference>
<evidence type="ECO:0000259" key="2">
    <source>
        <dbReference type="PROSITE" id="PS50110"/>
    </source>
</evidence>
<dbReference type="STRING" id="754436.JCM19237_233"/>
<dbReference type="Pfam" id="PF00072">
    <property type="entry name" value="Response_reg"/>
    <property type="match status" value="1"/>
</dbReference>
<dbReference type="Gene3D" id="1.25.40.10">
    <property type="entry name" value="Tetratricopeptide repeat domain"/>
    <property type="match status" value="1"/>
</dbReference>
<proteinExistence type="predicted"/>
<feature type="domain" description="Response regulatory" evidence="2">
    <location>
        <begin position="1"/>
        <end position="114"/>
    </location>
</feature>
<protein>
    <submittedName>
        <fullName evidence="3">Response regulator</fullName>
    </submittedName>
</protein>
<evidence type="ECO:0000313" key="4">
    <source>
        <dbReference type="Proteomes" id="UP000029227"/>
    </source>
</evidence>
<accession>A0A090R238</accession>
<dbReference type="InterPro" id="IPR011006">
    <property type="entry name" value="CheY-like_superfamily"/>
</dbReference>
<feature type="modified residue" description="4-aspartylphosphate" evidence="1">
    <location>
        <position position="45"/>
    </location>
</feature>
<comment type="caution">
    <text evidence="3">The sequence shown here is derived from an EMBL/GenBank/DDBJ whole genome shotgun (WGS) entry which is preliminary data.</text>
</comment>
<gene>
    <name evidence="3" type="ORF">JCM19237_233</name>
</gene>
<dbReference type="Proteomes" id="UP000029227">
    <property type="component" value="Unassembled WGS sequence"/>
</dbReference>
<dbReference type="eggNOG" id="COG0457">
    <property type="taxonomic scope" value="Bacteria"/>
</dbReference>
<dbReference type="PROSITE" id="PS50110">
    <property type="entry name" value="RESPONSE_REGULATORY"/>
    <property type="match status" value="1"/>
</dbReference>
<evidence type="ECO:0000256" key="1">
    <source>
        <dbReference type="PROSITE-ProRule" id="PRU00169"/>
    </source>
</evidence>
<dbReference type="AlphaFoldDB" id="A0A090R238"/>
<dbReference type="InterPro" id="IPR011990">
    <property type="entry name" value="TPR-like_helical_dom_sf"/>
</dbReference>
<evidence type="ECO:0000313" key="3">
    <source>
        <dbReference type="EMBL" id="GAL08179.1"/>
    </source>
</evidence>
<dbReference type="eggNOG" id="COG0784">
    <property type="taxonomic scope" value="Bacteria"/>
</dbReference>
<name>A0A090R238_9GAMM</name>
<sequence>MINSAALMLKSVLHTLGVKDVDIAHDHRQAITACRKHAYRILFVDYHLDGPITGPELIHLLKKRQHITPFCGLVMLSGDRCTEVILTGLTLEPDAFLTKPLTTQRVQKTLLDTLQDITRRQPIYEAIQQHNHQQAIHLCQHTLSHHGYHPKLAELLWSLLIQTQQWHALKASLTQWHTQPPSAHWQRFHAKALHQQGDLTQAIGLLEQQLPRTPLHLPLYDELAEYLAENGQLHQALAIAKQVFAFTPSIHHRALKVADLAAKTDNTALLIKAGRTLASHLPIIDVGWVVSLAKYMAIFEGTYFAQSSAAFQRELKQALKGIDHKAQLRLLPAQRPYLSCYGI</sequence>
<dbReference type="InterPro" id="IPR001789">
    <property type="entry name" value="Sig_transdc_resp-reg_receiver"/>
</dbReference>
<dbReference type="SUPFAM" id="SSF48452">
    <property type="entry name" value="TPR-like"/>
    <property type="match status" value="1"/>
</dbReference>
<reference evidence="3 4" key="1">
    <citation type="journal article" date="2014" name="Genome Announc.">
        <title>Draft Genome Sequences of Two Vibrionaceae Species, Vibrio ponticus C121 and Photobacterium aphoticum C119, Isolated as Coral Reef Microbiota.</title>
        <authorList>
            <person name="Al-saari N."/>
            <person name="Meirelles P.M."/>
            <person name="Mino S."/>
            <person name="Suda W."/>
            <person name="Oshima K."/>
            <person name="Hattori M."/>
            <person name="Ohkuma M."/>
            <person name="Thompson F.L."/>
            <person name="Gomez-Gil B."/>
            <person name="Sawabe T."/>
            <person name="Sawabe T."/>
        </authorList>
    </citation>
    <scope>NUCLEOTIDE SEQUENCE [LARGE SCALE GENOMIC DNA]</scope>
    <source>
        <strain evidence="3 4">JCM 19237</strain>
    </source>
</reference>
<organism evidence="3 4">
    <name type="scientific">Photobacterium aphoticum</name>
    <dbReference type="NCBI Taxonomy" id="754436"/>
    <lineage>
        <taxon>Bacteria</taxon>
        <taxon>Pseudomonadati</taxon>
        <taxon>Pseudomonadota</taxon>
        <taxon>Gammaproteobacteria</taxon>
        <taxon>Vibrionales</taxon>
        <taxon>Vibrionaceae</taxon>
        <taxon>Photobacterium</taxon>
    </lineage>
</organism>
<dbReference type="SUPFAM" id="SSF52172">
    <property type="entry name" value="CheY-like"/>
    <property type="match status" value="1"/>
</dbReference>